<dbReference type="Proteomes" id="UP000782241">
    <property type="component" value="Unassembled WGS sequence"/>
</dbReference>
<name>A0A9P7HAP6_9HYPO</name>
<dbReference type="AlphaFoldDB" id="A0A9P7HAP6"/>
<proteinExistence type="predicted"/>
<evidence type="ECO:0000313" key="1">
    <source>
        <dbReference type="EMBL" id="KAG5664808.1"/>
    </source>
</evidence>
<dbReference type="EMBL" id="JAGPUO010000002">
    <property type="protein sequence ID" value="KAG5664808.1"/>
    <property type="molecule type" value="Genomic_DNA"/>
</dbReference>
<organism evidence="1 2">
    <name type="scientific">Fusarium avenaceum</name>
    <dbReference type="NCBI Taxonomy" id="40199"/>
    <lineage>
        <taxon>Eukaryota</taxon>
        <taxon>Fungi</taxon>
        <taxon>Dikarya</taxon>
        <taxon>Ascomycota</taxon>
        <taxon>Pezizomycotina</taxon>
        <taxon>Sordariomycetes</taxon>
        <taxon>Hypocreomycetidae</taxon>
        <taxon>Hypocreales</taxon>
        <taxon>Nectriaceae</taxon>
        <taxon>Fusarium</taxon>
        <taxon>Fusarium tricinctum species complex</taxon>
    </lineage>
</organism>
<keyword evidence="2" id="KW-1185">Reference proteome</keyword>
<accession>A0A9P7HAP6</accession>
<evidence type="ECO:0000313" key="2">
    <source>
        <dbReference type="Proteomes" id="UP000782241"/>
    </source>
</evidence>
<comment type="caution">
    <text evidence="1">The sequence shown here is derived from an EMBL/GenBank/DDBJ whole genome shotgun (WGS) entry which is preliminary data.</text>
</comment>
<protein>
    <submittedName>
        <fullName evidence="1">Uncharacterized protein</fullName>
    </submittedName>
</protein>
<reference evidence="1" key="1">
    <citation type="submission" date="2021-04" db="EMBL/GenBank/DDBJ databases">
        <title>Draft genome of Fusarium avenaceum strain F156N33, isolated from an atmospheric sample in Virginia.</title>
        <authorList>
            <person name="Yang S."/>
            <person name="Vinatzer B.A."/>
            <person name="Coleman J."/>
        </authorList>
    </citation>
    <scope>NUCLEOTIDE SEQUENCE</scope>
    <source>
        <strain evidence="1">F156N33</strain>
    </source>
</reference>
<gene>
    <name evidence="1" type="ORF">KAF25_008542</name>
</gene>
<sequence>MFTDLQLTYMKPVYCSKQEWILNSINLFRNSFETQTSSSNTAIVEYHETEKAASNSVSMCYRVVTHTMRCDVRPIISDGETLYIDPFAEPISCWCFNEHSARPWLQCDTHGCCLTCTKMEWCPEVHSRNDVIELHRYEQARRQTRNIWASHPASQWSIPMCPSEPEKWRSVRTLEDCLFMGNMPDITTSPPVLSTAILNLVNTGRILIATQATLDKLLQDINARKAMHDACHGEACERVLNEWECVSRQPIETAKALAGRMEAVVPKQRELLDGCWALIELILRGDSNVEELFIDGFKVVMDS</sequence>